<sequence length="365" mass="43118">MSSNRLRITKKENYLKLTLRWFKPHHLVFLIFAIAWNSFIIAWFEFLKYGVRFDFMTIMFFILPLVHIAVGLGGFYYCLGLLLNRTIVKVENDKLMVKQFPLPWKKKFSVDVSEIEQLYVGRKKIIDKWDQERKNPLMLAKKNGDKIILLSGHAIVDINQVKHIERLLEDYMKIQDYAMPRELDSKSKPKKEDLKRERNEEINPTAISLSDLKDDFVFNYDLSSWVVTFTIQYDWVSGNTDKLLQVVSDGGEDQLLYLQKQNSIIKPWIESSVENFNFPTFDKSIVSKIPDTLEYDDEVYQLVKELEGKLFHKNQKAGHNVCQNLYLNGEKDKSIRIVWLSDENYSIYLGNKKEERHFDNILHRG</sequence>
<accession>A0A7X9X9X7</accession>
<comment type="caution">
    <text evidence="2">The sequence shown here is derived from an EMBL/GenBank/DDBJ whole genome shotgun (WGS) entry which is preliminary data.</text>
</comment>
<keyword evidence="1" id="KW-1133">Transmembrane helix</keyword>
<dbReference type="AlphaFoldDB" id="A0A7X9X9X7"/>
<reference evidence="2 3" key="1">
    <citation type="submission" date="2020-04" db="EMBL/GenBank/DDBJ databases">
        <title>Flammeovirga sp. SR4, a novel species isolated from seawater.</title>
        <authorList>
            <person name="Wang X."/>
        </authorList>
    </citation>
    <scope>NUCLEOTIDE SEQUENCE [LARGE SCALE GENOMIC DNA]</scope>
    <source>
        <strain evidence="2 3">ATCC 23126</strain>
    </source>
</reference>
<protein>
    <submittedName>
        <fullName evidence="2">Uncharacterized protein</fullName>
    </submittedName>
</protein>
<keyword evidence="3" id="KW-1185">Reference proteome</keyword>
<name>A0A7X9X9X7_9BACT</name>
<gene>
    <name evidence="2" type="ORF">HHU12_14470</name>
</gene>
<dbReference type="Proteomes" id="UP000576082">
    <property type="component" value="Unassembled WGS sequence"/>
</dbReference>
<keyword evidence="1" id="KW-0472">Membrane</keyword>
<evidence type="ECO:0000313" key="2">
    <source>
        <dbReference type="EMBL" id="NME69177.1"/>
    </source>
</evidence>
<feature type="transmembrane region" description="Helical" evidence="1">
    <location>
        <begin position="56"/>
        <end position="79"/>
    </location>
</feature>
<organism evidence="2 3">
    <name type="scientific">Flammeovirga aprica JL-4</name>
    <dbReference type="NCBI Taxonomy" id="694437"/>
    <lineage>
        <taxon>Bacteria</taxon>
        <taxon>Pseudomonadati</taxon>
        <taxon>Bacteroidota</taxon>
        <taxon>Cytophagia</taxon>
        <taxon>Cytophagales</taxon>
        <taxon>Flammeovirgaceae</taxon>
        <taxon>Flammeovirga</taxon>
    </lineage>
</organism>
<keyword evidence="1" id="KW-0812">Transmembrane</keyword>
<evidence type="ECO:0000313" key="3">
    <source>
        <dbReference type="Proteomes" id="UP000576082"/>
    </source>
</evidence>
<dbReference type="EMBL" id="JABANE010000036">
    <property type="protein sequence ID" value="NME69177.1"/>
    <property type="molecule type" value="Genomic_DNA"/>
</dbReference>
<feature type="transmembrane region" description="Helical" evidence="1">
    <location>
        <begin position="21"/>
        <end position="44"/>
    </location>
</feature>
<evidence type="ECO:0000256" key="1">
    <source>
        <dbReference type="SAM" id="Phobius"/>
    </source>
</evidence>
<dbReference type="RefSeq" id="WP_169657462.1">
    <property type="nucleotide sequence ID" value="NZ_JABANE010000036.1"/>
</dbReference>
<proteinExistence type="predicted"/>